<dbReference type="EMBL" id="BKAJ01000024">
    <property type="protein sequence ID" value="GEP54187.1"/>
    <property type="molecule type" value="Genomic_DNA"/>
</dbReference>
<accession>A0A512N5B8</accession>
<sequence length="183" mass="19098">MVSSVGRWIAAILTATLPAAAATAQTTNTAQASFCTSVESVVVACRTGGKMVSVCASKAAGPNSGYLQYRFGQPGSTEPIELVLPEYHLPPPKVATGESVPFSGGGGSWLRFARAPVAYTVYSGVGKWGPNGEVRAKGGIVVERQGKAIATLKCAGERIGELGPDWFERMGIKTNGQDFDFPD</sequence>
<keyword evidence="3" id="KW-1185">Reference proteome</keyword>
<gene>
    <name evidence="2" type="ORF">RSO01_13530</name>
</gene>
<evidence type="ECO:0000313" key="3">
    <source>
        <dbReference type="Proteomes" id="UP000321058"/>
    </source>
</evidence>
<keyword evidence="1" id="KW-0732">Signal</keyword>
<name>A0A512N5B8_9HYPH</name>
<feature type="chain" id="PRO_5021944405" evidence="1">
    <location>
        <begin position="22"/>
        <end position="183"/>
    </location>
</feature>
<dbReference type="Proteomes" id="UP000321058">
    <property type="component" value="Unassembled WGS sequence"/>
</dbReference>
<organism evidence="2 3">
    <name type="scientific">Reyranella soli</name>
    <dbReference type="NCBI Taxonomy" id="1230389"/>
    <lineage>
        <taxon>Bacteria</taxon>
        <taxon>Pseudomonadati</taxon>
        <taxon>Pseudomonadota</taxon>
        <taxon>Alphaproteobacteria</taxon>
        <taxon>Hyphomicrobiales</taxon>
        <taxon>Reyranellaceae</taxon>
        <taxon>Reyranella</taxon>
    </lineage>
</organism>
<feature type="signal peptide" evidence="1">
    <location>
        <begin position="1"/>
        <end position="21"/>
    </location>
</feature>
<evidence type="ECO:0000313" key="2">
    <source>
        <dbReference type="EMBL" id="GEP54187.1"/>
    </source>
</evidence>
<dbReference type="OrthoDB" id="8452040at2"/>
<protein>
    <submittedName>
        <fullName evidence="2">Uncharacterized protein</fullName>
    </submittedName>
</protein>
<dbReference type="AlphaFoldDB" id="A0A512N5B8"/>
<evidence type="ECO:0000256" key="1">
    <source>
        <dbReference type="SAM" id="SignalP"/>
    </source>
</evidence>
<comment type="caution">
    <text evidence="2">The sequence shown here is derived from an EMBL/GenBank/DDBJ whole genome shotgun (WGS) entry which is preliminary data.</text>
</comment>
<reference evidence="2 3" key="1">
    <citation type="submission" date="2019-07" db="EMBL/GenBank/DDBJ databases">
        <title>Whole genome shotgun sequence of Reyranella soli NBRC 108950.</title>
        <authorList>
            <person name="Hosoyama A."/>
            <person name="Uohara A."/>
            <person name="Ohji S."/>
            <person name="Ichikawa N."/>
        </authorList>
    </citation>
    <scope>NUCLEOTIDE SEQUENCE [LARGE SCALE GENOMIC DNA]</scope>
    <source>
        <strain evidence="2 3">NBRC 108950</strain>
    </source>
</reference>
<proteinExistence type="predicted"/>